<gene>
    <name evidence="2" type="ORF">ElyMa_004690500</name>
</gene>
<proteinExistence type="predicted"/>
<evidence type="ECO:0000256" key="1">
    <source>
        <dbReference type="SAM" id="MobiDB-lite"/>
    </source>
</evidence>
<keyword evidence="3" id="KW-1185">Reference proteome</keyword>
<evidence type="ECO:0008006" key="4">
    <source>
        <dbReference type="Google" id="ProtNLM"/>
    </source>
</evidence>
<dbReference type="EMBL" id="BMAT01009404">
    <property type="protein sequence ID" value="GFS05782.1"/>
    <property type="molecule type" value="Genomic_DNA"/>
</dbReference>
<sequence length="104" mass="11099">MEDVLGSQWFSKIFLNHCGPERPQLLLLDSHSSHEDFKLSAALDRPLSPAGDCGPGPSAAVKHALSPPQDHMDSAGDCEISSNPPLEPALSLSENFITCRSCAT</sequence>
<evidence type="ECO:0000313" key="2">
    <source>
        <dbReference type="EMBL" id="GFS05782.1"/>
    </source>
</evidence>
<evidence type="ECO:0000313" key="3">
    <source>
        <dbReference type="Proteomes" id="UP000762676"/>
    </source>
</evidence>
<name>A0AAV4I8F6_9GAST</name>
<dbReference type="Proteomes" id="UP000762676">
    <property type="component" value="Unassembled WGS sequence"/>
</dbReference>
<feature type="region of interest" description="Disordered" evidence="1">
    <location>
        <begin position="48"/>
        <end position="86"/>
    </location>
</feature>
<organism evidence="2 3">
    <name type="scientific">Elysia marginata</name>
    <dbReference type="NCBI Taxonomy" id="1093978"/>
    <lineage>
        <taxon>Eukaryota</taxon>
        <taxon>Metazoa</taxon>
        <taxon>Spiralia</taxon>
        <taxon>Lophotrochozoa</taxon>
        <taxon>Mollusca</taxon>
        <taxon>Gastropoda</taxon>
        <taxon>Heterobranchia</taxon>
        <taxon>Euthyneura</taxon>
        <taxon>Panpulmonata</taxon>
        <taxon>Sacoglossa</taxon>
        <taxon>Placobranchoidea</taxon>
        <taxon>Plakobranchidae</taxon>
        <taxon>Elysia</taxon>
    </lineage>
</organism>
<reference evidence="2 3" key="1">
    <citation type="journal article" date="2021" name="Elife">
        <title>Chloroplast acquisition without the gene transfer in kleptoplastic sea slugs, Plakobranchus ocellatus.</title>
        <authorList>
            <person name="Maeda T."/>
            <person name="Takahashi S."/>
            <person name="Yoshida T."/>
            <person name="Shimamura S."/>
            <person name="Takaki Y."/>
            <person name="Nagai Y."/>
            <person name="Toyoda A."/>
            <person name="Suzuki Y."/>
            <person name="Arimoto A."/>
            <person name="Ishii H."/>
            <person name="Satoh N."/>
            <person name="Nishiyama T."/>
            <person name="Hasebe M."/>
            <person name="Maruyama T."/>
            <person name="Minagawa J."/>
            <person name="Obokata J."/>
            <person name="Shigenobu S."/>
        </authorList>
    </citation>
    <scope>NUCLEOTIDE SEQUENCE [LARGE SCALE GENOMIC DNA]</scope>
</reference>
<protein>
    <recommendedName>
        <fullName evidence="4">DDE-1 domain-containing protein</fullName>
    </recommendedName>
</protein>
<accession>A0AAV4I8F6</accession>
<dbReference type="AlphaFoldDB" id="A0AAV4I8F6"/>
<comment type="caution">
    <text evidence="2">The sequence shown here is derived from an EMBL/GenBank/DDBJ whole genome shotgun (WGS) entry which is preliminary data.</text>
</comment>